<sequence length="147" mass="17633">MRWSNSKKEFGVDLENSKWTYLPQKQIKKEVVHAPLSKRICAFLQTKTKESKQVLNFPYLRVYREWVKIRKQMPESLWQLNIHDLRRTRVHWGKTEDVLITQHTLGHKLKLGNMSTYTSNAATFEKRLQITQELEDKLYSLMNIKDE</sequence>
<evidence type="ECO:0000313" key="1">
    <source>
        <dbReference type="EMBL" id="QEK39345.1"/>
    </source>
</evidence>
<organism evidence="1 2">
    <name type="scientific">Candidatus Sneabacter namystus</name>
    <dbReference type="NCBI Taxonomy" id="2601646"/>
    <lineage>
        <taxon>Bacteria</taxon>
        <taxon>Pseudomonadati</taxon>
        <taxon>Pseudomonadota</taxon>
        <taxon>Alphaproteobacteria</taxon>
        <taxon>Rickettsiales</taxon>
        <taxon>Rickettsiaceae</taxon>
        <taxon>Rickettsieae</taxon>
        <taxon>Candidatus Sneabacter</taxon>
    </lineage>
</organism>
<dbReference type="AlphaFoldDB" id="A0A5C0UGT8"/>
<dbReference type="RefSeq" id="WP_148951706.1">
    <property type="nucleotide sequence ID" value="NZ_CP043312.1"/>
</dbReference>
<protein>
    <submittedName>
        <fullName evidence="1">Uncharacterized protein</fullName>
    </submittedName>
</protein>
<evidence type="ECO:0000313" key="2">
    <source>
        <dbReference type="Proteomes" id="UP000323844"/>
    </source>
</evidence>
<proteinExistence type="predicted"/>
<dbReference type="Proteomes" id="UP000323844">
    <property type="component" value="Chromosome"/>
</dbReference>
<keyword evidence="2" id="KW-1185">Reference proteome</keyword>
<gene>
    <name evidence="1" type="ORF">FZC37_00070</name>
</gene>
<dbReference type="KEGG" id="snay:FZC37_00070"/>
<accession>A0A5C0UGT8</accession>
<dbReference type="EMBL" id="CP043312">
    <property type="protein sequence ID" value="QEK39345.1"/>
    <property type="molecule type" value="Genomic_DNA"/>
</dbReference>
<name>A0A5C0UGT8_9RICK</name>
<reference evidence="1 2" key="1">
    <citation type="submission" date="2019-08" db="EMBL/GenBank/DDBJ databases">
        <title>Highly reduced genomes of protist endosymbionts show evolutionary convergence.</title>
        <authorList>
            <person name="George E."/>
            <person name="Husnik F."/>
            <person name="Tashyreva D."/>
            <person name="Prokopchuk G."/>
            <person name="Horak A."/>
            <person name="Kwong W.K."/>
            <person name="Lukes J."/>
            <person name="Keeling P.J."/>
        </authorList>
    </citation>
    <scope>NUCLEOTIDE SEQUENCE [LARGE SCALE GENOMIC DNA]</scope>
    <source>
        <strain evidence="1">1621</strain>
    </source>
</reference>